<evidence type="ECO:0000256" key="4">
    <source>
        <dbReference type="ARBA" id="ARBA00022490"/>
    </source>
</evidence>
<comment type="catalytic activity">
    <reaction evidence="12 13">
        <text>tRNA(Phe) + L-phenylalanine + ATP = L-phenylalanyl-tRNA(Phe) + AMP + diphosphate + H(+)</text>
        <dbReference type="Rhea" id="RHEA:19413"/>
        <dbReference type="Rhea" id="RHEA-COMP:9668"/>
        <dbReference type="Rhea" id="RHEA-COMP:9699"/>
        <dbReference type="ChEBI" id="CHEBI:15378"/>
        <dbReference type="ChEBI" id="CHEBI:30616"/>
        <dbReference type="ChEBI" id="CHEBI:33019"/>
        <dbReference type="ChEBI" id="CHEBI:58095"/>
        <dbReference type="ChEBI" id="CHEBI:78442"/>
        <dbReference type="ChEBI" id="CHEBI:78531"/>
        <dbReference type="ChEBI" id="CHEBI:456215"/>
        <dbReference type="EC" id="6.1.1.20"/>
    </reaction>
</comment>
<dbReference type="InterPro" id="IPR022911">
    <property type="entry name" value="Phe_tRNA_ligase_alpha1_bac"/>
</dbReference>
<comment type="cofactor">
    <cofactor evidence="13">
        <name>Mg(2+)</name>
        <dbReference type="ChEBI" id="CHEBI:18420"/>
    </cofactor>
    <text evidence="13">Binds 2 magnesium ions per tetramer.</text>
</comment>
<dbReference type="CDD" id="cd00496">
    <property type="entry name" value="PheRS_alpha_core"/>
    <property type="match status" value="1"/>
</dbReference>
<evidence type="ECO:0000256" key="2">
    <source>
        <dbReference type="ARBA" id="ARBA00010207"/>
    </source>
</evidence>
<evidence type="ECO:0000256" key="12">
    <source>
        <dbReference type="ARBA" id="ARBA00049255"/>
    </source>
</evidence>
<dbReference type="SUPFAM" id="SSF46589">
    <property type="entry name" value="tRNA-binding arm"/>
    <property type="match status" value="1"/>
</dbReference>
<dbReference type="EMBL" id="DSBW01000184">
    <property type="protein sequence ID" value="HED31690.1"/>
    <property type="molecule type" value="Genomic_DNA"/>
</dbReference>
<dbReference type="InterPro" id="IPR004529">
    <property type="entry name" value="Phe-tRNA-synth_IIc_asu"/>
</dbReference>
<dbReference type="GO" id="GO:0006432">
    <property type="term" value="P:phenylalanyl-tRNA aminoacylation"/>
    <property type="evidence" value="ECO:0007669"/>
    <property type="project" value="UniProtKB-UniRule"/>
</dbReference>
<dbReference type="GO" id="GO:0000287">
    <property type="term" value="F:magnesium ion binding"/>
    <property type="evidence" value="ECO:0007669"/>
    <property type="project" value="UniProtKB-UniRule"/>
</dbReference>
<dbReference type="PANTHER" id="PTHR11538">
    <property type="entry name" value="PHENYLALANYL-TRNA SYNTHETASE"/>
    <property type="match status" value="1"/>
</dbReference>
<comment type="similarity">
    <text evidence="2 13">Belongs to the class-II aminoacyl-tRNA synthetase family. Phe-tRNA synthetase alpha subunit type 1 subfamily.</text>
</comment>
<evidence type="ECO:0000256" key="7">
    <source>
        <dbReference type="ARBA" id="ARBA00022741"/>
    </source>
</evidence>
<keyword evidence="6 13" id="KW-0479">Metal-binding</keyword>
<comment type="subunit">
    <text evidence="3 13">Tetramer of two alpha and two beta subunits.</text>
</comment>
<evidence type="ECO:0000256" key="10">
    <source>
        <dbReference type="ARBA" id="ARBA00022917"/>
    </source>
</evidence>
<gene>
    <name evidence="13" type="primary">pheS</name>
    <name evidence="15" type="ORF">ENN50_08470</name>
</gene>
<evidence type="ECO:0000259" key="14">
    <source>
        <dbReference type="PROSITE" id="PS50862"/>
    </source>
</evidence>
<reference evidence="15" key="1">
    <citation type="journal article" date="2020" name="mSystems">
        <title>Genome- and Community-Level Interaction Insights into Carbon Utilization and Element Cycling Functions of Hydrothermarchaeota in Hydrothermal Sediment.</title>
        <authorList>
            <person name="Zhou Z."/>
            <person name="Liu Y."/>
            <person name="Xu W."/>
            <person name="Pan J."/>
            <person name="Luo Z.H."/>
            <person name="Li M."/>
        </authorList>
    </citation>
    <scope>NUCLEOTIDE SEQUENCE [LARGE SCALE GENOMIC DNA]</scope>
    <source>
        <strain evidence="15">SpSt-1181</strain>
    </source>
</reference>
<dbReference type="HAMAP" id="MF_00281">
    <property type="entry name" value="Phe_tRNA_synth_alpha1"/>
    <property type="match status" value="1"/>
</dbReference>
<dbReference type="Pfam" id="PF02912">
    <property type="entry name" value="Phe_tRNA-synt_N"/>
    <property type="match status" value="1"/>
</dbReference>
<feature type="domain" description="Aminoacyl-transfer RNA synthetases class-II family profile" evidence="14">
    <location>
        <begin position="107"/>
        <end position="332"/>
    </location>
</feature>
<dbReference type="Pfam" id="PF01409">
    <property type="entry name" value="tRNA-synt_2d"/>
    <property type="match status" value="1"/>
</dbReference>
<dbReference type="Gene3D" id="3.30.930.10">
    <property type="entry name" value="Bira Bifunctional Protein, Domain 2"/>
    <property type="match status" value="1"/>
</dbReference>
<comment type="caution">
    <text evidence="15">The sequence shown here is derived from an EMBL/GenBank/DDBJ whole genome shotgun (WGS) entry which is preliminary data.</text>
</comment>
<keyword evidence="10 13" id="KW-0648">Protein biosynthesis</keyword>
<feature type="binding site" evidence="13">
    <location>
        <position position="256"/>
    </location>
    <ligand>
        <name>Mg(2+)</name>
        <dbReference type="ChEBI" id="CHEBI:18420"/>
        <note>shared with beta subunit</note>
    </ligand>
</feature>
<organism evidence="15">
    <name type="scientific">Prosthecochloris aestuarii</name>
    <dbReference type="NCBI Taxonomy" id="1102"/>
    <lineage>
        <taxon>Bacteria</taxon>
        <taxon>Pseudomonadati</taxon>
        <taxon>Chlorobiota</taxon>
        <taxon>Chlorobiia</taxon>
        <taxon>Chlorobiales</taxon>
        <taxon>Chlorobiaceae</taxon>
        <taxon>Prosthecochloris</taxon>
    </lineage>
</organism>
<sequence>MKNSITSLEQEIREFTISDTESLEEFRIRFLVRKGSVATLFKQLKDVSPEERPATGQLLNRLKTAAEKKFEDASTQLASSAVSQTARTEDPTLPGRTMFLGTEHPVQKVLGDMKQIFSAMGFGIRTGPELECGSYNFDKLNFPPDHPARDMQDTFFVSTGNAREDDVLLRTHTSPVQIRVMLDEPPPIRVICPGKVYRNEAISARSYCVFHQLEGLYIDRNVSFADLKATIYSFARQMFGADVQLRFRPSFFPFTEPSAEVDVSCYLCSGKGCKVCKNSGWLEILGCGMVHPNVLKNCGIDPEKYSGYAFGMGVDRTALLRYRIDDIRLFFENDARMLEQFTA</sequence>
<evidence type="ECO:0000256" key="5">
    <source>
        <dbReference type="ARBA" id="ARBA00022598"/>
    </source>
</evidence>
<dbReference type="InterPro" id="IPR006195">
    <property type="entry name" value="aa-tRNA-synth_II"/>
</dbReference>
<evidence type="ECO:0000256" key="8">
    <source>
        <dbReference type="ARBA" id="ARBA00022840"/>
    </source>
</evidence>
<comment type="subcellular location">
    <subcellularLocation>
        <location evidence="1 13">Cytoplasm</location>
    </subcellularLocation>
</comment>
<evidence type="ECO:0000256" key="11">
    <source>
        <dbReference type="ARBA" id="ARBA00023146"/>
    </source>
</evidence>
<evidence type="ECO:0000256" key="3">
    <source>
        <dbReference type="ARBA" id="ARBA00011209"/>
    </source>
</evidence>
<dbReference type="InterPro" id="IPR002319">
    <property type="entry name" value="Phenylalanyl-tRNA_Synthase"/>
</dbReference>
<name>A0A831WSL4_PROAE</name>
<dbReference type="GO" id="GO:0004826">
    <property type="term" value="F:phenylalanine-tRNA ligase activity"/>
    <property type="evidence" value="ECO:0007669"/>
    <property type="project" value="UniProtKB-UniRule"/>
</dbReference>
<dbReference type="Proteomes" id="UP000886335">
    <property type="component" value="Unassembled WGS sequence"/>
</dbReference>
<keyword evidence="8 13" id="KW-0067">ATP-binding</keyword>
<evidence type="ECO:0000256" key="1">
    <source>
        <dbReference type="ARBA" id="ARBA00004496"/>
    </source>
</evidence>
<dbReference type="GO" id="GO:0005737">
    <property type="term" value="C:cytoplasm"/>
    <property type="evidence" value="ECO:0007669"/>
    <property type="project" value="UniProtKB-SubCell"/>
</dbReference>
<dbReference type="SUPFAM" id="SSF55681">
    <property type="entry name" value="Class II aaRS and biotin synthetases"/>
    <property type="match status" value="1"/>
</dbReference>
<evidence type="ECO:0000256" key="9">
    <source>
        <dbReference type="ARBA" id="ARBA00022842"/>
    </source>
</evidence>
<evidence type="ECO:0000313" key="15">
    <source>
        <dbReference type="EMBL" id="HED31690.1"/>
    </source>
</evidence>
<dbReference type="PANTHER" id="PTHR11538:SF41">
    <property type="entry name" value="PHENYLALANINE--TRNA LIGASE, MITOCHONDRIAL"/>
    <property type="match status" value="1"/>
</dbReference>
<dbReference type="AlphaFoldDB" id="A0A831WSL4"/>
<keyword evidence="7 13" id="KW-0547">Nucleotide-binding</keyword>
<keyword evidence="9 13" id="KW-0460">Magnesium</keyword>
<dbReference type="GO" id="GO:0005524">
    <property type="term" value="F:ATP binding"/>
    <property type="evidence" value="ECO:0007669"/>
    <property type="project" value="UniProtKB-UniRule"/>
</dbReference>
<evidence type="ECO:0000256" key="13">
    <source>
        <dbReference type="HAMAP-Rule" id="MF_00281"/>
    </source>
</evidence>
<dbReference type="GO" id="GO:0000049">
    <property type="term" value="F:tRNA binding"/>
    <property type="evidence" value="ECO:0007669"/>
    <property type="project" value="InterPro"/>
</dbReference>
<proteinExistence type="inferred from homology"/>
<keyword evidence="5 13" id="KW-0436">Ligase</keyword>
<protein>
    <recommendedName>
        <fullName evidence="13">Phenylalanine--tRNA ligase alpha subunit</fullName>
        <ecNumber evidence="13">6.1.1.20</ecNumber>
    </recommendedName>
    <alternativeName>
        <fullName evidence="13">Phenylalanyl-tRNA synthetase alpha subunit</fullName>
        <shortName evidence="13">PheRS</shortName>
    </alternativeName>
</protein>
<dbReference type="PROSITE" id="PS50862">
    <property type="entry name" value="AA_TRNA_LIGASE_II"/>
    <property type="match status" value="1"/>
</dbReference>
<evidence type="ECO:0000256" key="6">
    <source>
        <dbReference type="ARBA" id="ARBA00022723"/>
    </source>
</evidence>
<keyword evidence="4 13" id="KW-0963">Cytoplasm</keyword>
<dbReference type="InterPro" id="IPR004188">
    <property type="entry name" value="Phe-tRNA_ligase_II_N"/>
</dbReference>
<accession>A0A831WSL4</accession>
<dbReference type="EC" id="6.1.1.20" evidence="13"/>
<keyword evidence="11 13" id="KW-0030">Aminoacyl-tRNA synthetase</keyword>
<dbReference type="InterPro" id="IPR045864">
    <property type="entry name" value="aa-tRNA-synth_II/BPL/LPL"/>
</dbReference>
<dbReference type="NCBIfam" id="TIGR00468">
    <property type="entry name" value="pheS"/>
    <property type="match status" value="1"/>
</dbReference>
<dbReference type="InterPro" id="IPR010978">
    <property type="entry name" value="tRNA-bd_arm"/>
</dbReference>